<evidence type="ECO:0000259" key="6">
    <source>
        <dbReference type="PROSITE" id="PS50002"/>
    </source>
</evidence>
<gene>
    <name evidence="7" type="ORF">CUNI_LOCUS9213</name>
</gene>
<feature type="domain" description="SH3" evidence="6">
    <location>
        <begin position="92"/>
        <end position="154"/>
    </location>
</feature>
<comment type="caution">
    <text evidence="7">The sequence shown here is derived from an EMBL/GenBank/DDBJ whole genome shotgun (WGS) entry which is preliminary data.</text>
</comment>
<keyword evidence="8" id="KW-1185">Reference proteome</keyword>
<evidence type="ECO:0000313" key="8">
    <source>
        <dbReference type="Proteomes" id="UP000678393"/>
    </source>
</evidence>
<evidence type="ECO:0000313" key="7">
    <source>
        <dbReference type="EMBL" id="CAG5123655.1"/>
    </source>
</evidence>
<evidence type="ECO:0000259" key="5">
    <source>
        <dbReference type="PROSITE" id="PS50001"/>
    </source>
</evidence>
<dbReference type="PROSITE" id="PS50002">
    <property type="entry name" value="SH3"/>
    <property type="match status" value="2"/>
</dbReference>
<dbReference type="SMART" id="SM00252">
    <property type="entry name" value="SH2"/>
    <property type="match status" value="1"/>
</dbReference>
<feature type="domain" description="SH2" evidence="5">
    <location>
        <begin position="1"/>
        <end position="94"/>
    </location>
</feature>
<organism evidence="7 8">
    <name type="scientific">Candidula unifasciata</name>
    <dbReference type="NCBI Taxonomy" id="100452"/>
    <lineage>
        <taxon>Eukaryota</taxon>
        <taxon>Metazoa</taxon>
        <taxon>Spiralia</taxon>
        <taxon>Lophotrochozoa</taxon>
        <taxon>Mollusca</taxon>
        <taxon>Gastropoda</taxon>
        <taxon>Heterobranchia</taxon>
        <taxon>Euthyneura</taxon>
        <taxon>Panpulmonata</taxon>
        <taxon>Eupulmonata</taxon>
        <taxon>Stylommatophora</taxon>
        <taxon>Helicina</taxon>
        <taxon>Helicoidea</taxon>
        <taxon>Geomitridae</taxon>
        <taxon>Candidula</taxon>
    </lineage>
</organism>
<dbReference type="Pfam" id="PF07653">
    <property type="entry name" value="SH3_2"/>
    <property type="match status" value="1"/>
</dbReference>
<dbReference type="AlphaFoldDB" id="A0A8S3Z6K5"/>
<dbReference type="PROSITE" id="PS50001">
    <property type="entry name" value="SH2"/>
    <property type="match status" value="1"/>
</dbReference>
<dbReference type="Gene3D" id="2.30.30.40">
    <property type="entry name" value="SH3 Domains"/>
    <property type="match status" value="2"/>
</dbReference>
<keyword evidence="1 4" id="KW-0728">SH3 domain</keyword>
<evidence type="ECO:0000256" key="1">
    <source>
        <dbReference type="ARBA" id="ARBA00022443"/>
    </source>
</evidence>
<dbReference type="Pfam" id="PF00017">
    <property type="entry name" value="SH2"/>
    <property type="match status" value="1"/>
</dbReference>
<dbReference type="InterPro" id="IPR036860">
    <property type="entry name" value="SH2_dom_sf"/>
</dbReference>
<dbReference type="InterPro" id="IPR051184">
    <property type="entry name" value="Tyrosine-phos_adapter"/>
</dbReference>
<dbReference type="OrthoDB" id="9204160at2759"/>
<dbReference type="PRINTS" id="PR00401">
    <property type="entry name" value="SH2DOMAIN"/>
</dbReference>
<name>A0A8S3Z6K5_9EUPU</name>
<dbReference type="InterPro" id="IPR036028">
    <property type="entry name" value="SH3-like_dom_sf"/>
</dbReference>
<reference evidence="7" key="1">
    <citation type="submission" date="2021-04" db="EMBL/GenBank/DDBJ databases">
        <authorList>
            <consortium name="Molecular Ecology Group"/>
        </authorList>
    </citation>
    <scope>NUCLEOTIDE SEQUENCE</scope>
</reference>
<dbReference type="EMBL" id="CAJHNH020001580">
    <property type="protein sequence ID" value="CAG5123655.1"/>
    <property type="molecule type" value="Genomic_DNA"/>
</dbReference>
<proteinExistence type="predicted"/>
<dbReference type="Proteomes" id="UP000678393">
    <property type="component" value="Unassembled WGS sequence"/>
</dbReference>
<dbReference type="GO" id="GO:0035591">
    <property type="term" value="F:signaling adaptor activity"/>
    <property type="evidence" value="ECO:0007669"/>
    <property type="project" value="TreeGrafter"/>
</dbReference>
<evidence type="ECO:0000256" key="2">
    <source>
        <dbReference type="ARBA" id="ARBA00022999"/>
    </source>
</evidence>
<feature type="non-terminal residue" evidence="7">
    <location>
        <position position="1"/>
    </location>
</feature>
<dbReference type="PRINTS" id="PR00452">
    <property type="entry name" value="SH3DOMAIN"/>
</dbReference>
<dbReference type="PANTHER" id="PTHR19969">
    <property type="entry name" value="SH2-SH3 ADAPTOR PROTEIN-RELATED"/>
    <property type="match status" value="1"/>
</dbReference>
<dbReference type="GO" id="GO:0007167">
    <property type="term" value="P:enzyme-linked receptor protein signaling pathway"/>
    <property type="evidence" value="ECO:0007669"/>
    <property type="project" value="TreeGrafter"/>
</dbReference>
<dbReference type="Pfam" id="PF00018">
    <property type="entry name" value="SH3_1"/>
    <property type="match status" value="1"/>
</dbReference>
<dbReference type="InterPro" id="IPR000980">
    <property type="entry name" value="SH2"/>
</dbReference>
<evidence type="ECO:0000256" key="3">
    <source>
        <dbReference type="PROSITE-ProRule" id="PRU00191"/>
    </source>
</evidence>
<dbReference type="InterPro" id="IPR001452">
    <property type="entry name" value="SH3_domain"/>
</dbReference>
<sequence>WYFGMLSRDRTNNILMNLDYSGVFLVRESKTMPGDFVLCVKEDQKVSHYIINRIQTSNGTLRFKIGDKEFPDMPSLLNFYKTHYLDTTTLIKPAPRVKLLCKFDFSGKDPEDLPFKKGDILEVIAEDEEEWWTARNSNGQVGLIPVRYTQVIENPVSMNRSPGRAPDYQQPQIQQLPTQQVQIPPSFFDVQLPAKAMVILQRIPSAYDKRQLRLEVGEIITVLKMSLNGQWEGRDMRDREGIFPFTHIRFLTQEELRNLPP</sequence>
<keyword evidence="2 3" id="KW-0727">SH2 domain</keyword>
<dbReference type="Gene3D" id="3.30.505.10">
    <property type="entry name" value="SH2 domain"/>
    <property type="match status" value="1"/>
</dbReference>
<evidence type="ECO:0000256" key="4">
    <source>
        <dbReference type="PROSITE-ProRule" id="PRU00192"/>
    </source>
</evidence>
<dbReference type="GO" id="GO:0005737">
    <property type="term" value="C:cytoplasm"/>
    <property type="evidence" value="ECO:0007669"/>
    <property type="project" value="TreeGrafter"/>
</dbReference>
<dbReference type="SUPFAM" id="SSF55550">
    <property type="entry name" value="SH2 domain"/>
    <property type="match status" value="1"/>
</dbReference>
<dbReference type="GO" id="GO:0016477">
    <property type="term" value="P:cell migration"/>
    <property type="evidence" value="ECO:0007669"/>
    <property type="project" value="TreeGrafter"/>
</dbReference>
<feature type="domain" description="SH3" evidence="6">
    <location>
        <begin position="192"/>
        <end position="253"/>
    </location>
</feature>
<dbReference type="GO" id="GO:0030971">
    <property type="term" value="F:receptor tyrosine kinase binding"/>
    <property type="evidence" value="ECO:0007669"/>
    <property type="project" value="TreeGrafter"/>
</dbReference>
<dbReference type="PANTHER" id="PTHR19969:SF5">
    <property type="entry name" value="CRK-LIKE PROTEIN"/>
    <property type="match status" value="1"/>
</dbReference>
<protein>
    <recommendedName>
        <fullName evidence="9">Adapter molecule Crk</fullName>
    </recommendedName>
</protein>
<dbReference type="SUPFAM" id="SSF50044">
    <property type="entry name" value="SH3-domain"/>
    <property type="match status" value="2"/>
</dbReference>
<dbReference type="SMART" id="SM00326">
    <property type="entry name" value="SH3"/>
    <property type="match status" value="2"/>
</dbReference>
<accession>A0A8S3Z6K5</accession>
<evidence type="ECO:0008006" key="9">
    <source>
        <dbReference type="Google" id="ProtNLM"/>
    </source>
</evidence>